<dbReference type="PANTHER" id="PTHR23088">
    <property type="entry name" value="NITRILASE-RELATED"/>
    <property type="match status" value="1"/>
</dbReference>
<organism evidence="4 5">
    <name type="scientific">Anaeromyxobacter diazotrophicus</name>
    <dbReference type="NCBI Taxonomy" id="2590199"/>
    <lineage>
        <taxon>Bacteria</taxon>
        <taxon>Pseudomonadati</taxon>
        <taxon>Myxococcota</taxon>
        <taxon>Myxococcia</taxon>
        <taxon>Myxococcales</taxon>
        <taxon>Cystobacterineae</taxon>
        <taxon>Anaeromyxobacteraceae</taxon>
        <taxon>Anaeromyxobacter</taxon>
    </lineage>
</organism>
<dbReference type="Gene3D" id="3.60.110.10">
    <property type="entry name" value="Carbon-nitrogen hydrolase"/>
    <property type="match status" value="1"/>
</dbReference>
<evidence type="ECO:0000259" key="3">
    <source>
        <dbReference type="PROSITE" id="PS50263"/>
    </source>
</evidence>
<comment type="similarity">
    <text evidence="1">Belongs to the carbon-nitrogen hydrolase superfamily. NIT1/NIT2 family.</text>
</comment>
<dbReference type="RefSeq" id="WP_176062303.1">
    <property type="nucleotide sequence ID" value="NZ_BJTG01000001.1"/>
</dbReference>
<feature type="domain" description="CN hydrolase" evidence="3">
    <location>
        <begin position="6"/>
        <end position="253"/>
    </location>
</feature>
<dbReference type="PROSITE" id="PS01227">
    <property type="entry name" value="UPF0012"/>
    <property type="match status" value="1"/>
</dbReference>
<dbReference type="InterPro" id="IPR036526">
    <property type="entry name" value="C-N_Hydrolase_sf"/>
</dbReference>
<dbReference type="AlphaFoldDB" id="A0A7I9VH87"/>
<dbReference type="EMBL" id="BJTG01000001">
    <property type="protein sequence ID" value="GEJ55508.1"/>
    <property type="molecule type" value="Genomic_DNA"/>
</dbReference>
<dbReference type="CDD" id="cd07572">
    <property type="entry name" value="nit"/>
    <property type="match status" value="1"/>
</dbReference>
<evidence type="ECO:0000313" key="4">
    <source>
        <dbReference type="EMBL" id="GEJ55508.1"/>
    </source>
</evidence>
<dbReference type="InterPro" id="IPR003010">
    <property type="entry name" value="C-N_Hydrolase"/>
</dbReference>
<reference evidence="5" key="1">
    <citation type="journal article" date="2020" name="Appl. Environ. Microbiol.">
        <title>Diazotrophic Anaeromyxobacter Isolates from Soils.</title>
        <authorList>
            <person name="Masuda Y."/>
            <person name="Yamanaka H."/>
            <person name="Xu Z.X."/>
            <person name="Shiratori Y."/>
            <person name="Aono T."/>
            <person name="Amachi S."/>
            <person name="Senoo K."/>
            <person name="Itoh H."/>
        </authorList>
    </citation>
    <scope>NUCLEOTIDE SEQUENCE [LARGE SCALE GENOMIC DNA]</scope>
    <source>
        <strain evidence="5">R267</strain>
    </source>
</reference>
<dbReference type="Proteomes" id="UP000503640">
    <property type="component" value="Unassembled WGS sequence"/>
</dbReference>
<proteinExistence type="inferred from homology"/>
<dbReference type="PANTHER" id="PTHR23088:SF27">
    <property type="entry name" value="DEAMINATED GLUTATHIONE AMIDASE"/>
    <property type="match status" value="1"/>
</dbReference>
<name>A0A7I9VH87_9BACT</name>
<keyword evidence="5" id="KW-1185">Reference proteome</keyword>
<dbReference type="Pfam" id="PF00795">
    <property type="entry name" value="CN_hydrolase"/>
    <property type="match status" value="1"/>
</dbReference>
<evidence type="ECO:0000256" key="2">
    <source>
        <dbReference type="ARBA" id="ARBA00022801"/>
    </source>
</evidence>
<protein>
    <submittedName>
        <fullName evidence="4">Nitrilase</fullName>
    </submittedName>
</protein>
<comment type="caution">
    <text evidence="4">The sequence shown here is derived from an EMBL/GenBank/DDBJ whole genome shotgun (WGS) entry which is preliminary data.</text>
</comment>
<evidence type="ECO:0000256" key="1">
    <source>
        <dbReference type="ARBA" id="ARBA00010613"/>
    </source>
</evidence>
<keyword evidence="2" id="KW-0378">Hydrolase</keyword>
<accession>A0A7I9VH87</accession>
<sequence length="271" mass="29190">MALSNFLVGAVQMTSTADRARNLATALRLVNEAADLGAKLVGLPENFSFMGRDEERIAGAETLEGPTLSALRELARRRGVHVLAGSIAERVEAPGKTANTSALIADDGAIVAAYRKIHLFDVAIPDGARYAESETVVAGDRAVLAPSSLGRIGLTVCYDLRFPELYRQLSALGAEILCVPAAFTLFTGKDHWEILLRARAVENLAYVLAPAQAGRHSANRVTFGNAMVVDPWGVVLARCPGEGEGVCVAPVRRERLEQVRRELPSLKHRRL</sequence>
<dbReference type="PROSITE" id="PS50263">
    <property type="entry name" value="CN_HYDROLASE"/>
    <property type="match status" value="1"/>
</dbReference>
<dbReference type="SUPFAM" id="SSF56317">
    <property type="entry name" value="Carbon-nitrogen hydrolase"/>
    <property type="match status" value="1"/>
</dbReference>
<gene>
    <name evidence="4" type="ORF">AMYX_02490</name>
</gene>
<dbReference type="InterPro" id="IPR001110">
    <property type="entry name" value="UPF0012_CS"/>
</dbReference>
<dbReference type="GO" id="GO:0016811">
    <property type="term" value="F:hydrolase activity, acting on carbon-nitrogen (but not peptide) bonds, in linear amides"/>
    <property type="evidence" value="ECO:0007669"/>
    <property type="project" value="InterPro"/>
</dbReference>
<dbReference type="InterPro" id="IPR045254">
    <property type="entry name" value="Nit1/2_C-N_Hydrolase"/>
</dbReference>
<evidence type="ECO:0000313" key="5">
    <source>
        <dbReference type="Proteomes" id="UP000503640"/>
    </source>
</evidence>